<evidence type="ECO:0000256" key="4">
    <source>
        <dbReference type="ARBA" id="ARBA00023136"/>
    </source>
</evidence>
<evidence type="ECO:0000259" key="6">
    <source>
        <dbReference type="Pfam" id="PF05154"/>
    </source>
</evidence>
<proteinExistence type="predicted"/>
<comment type="subcellular location">
    <subcellularLocation>
        <location evidence="1">Membrane</location>
        <topology evidence="1">Multi-pass membrane protein</topology>
    </subcellularLocation>
</comment>
<dbReference type="Pfam" id="PF05154">
    <property type="entry name" value="TM2"/>
    <property type="match status" value="1"/>
</dbReference>
<comment type="caution">
    <text evidence="7">The sequence shown here is derived from an EMBL/GenBank/DDBJ whole genome shotgun (WGS) entry which is preliminary data.</text>
</comment>
<evidence type="ECO:0000313" key="8">
    <source>
        <dbReference type="Proteomes" id="UP001161391"/>
    </source>
</evidence>
<accession>A0ABQ5VCY0</accession>
<evidence type="ECO:0000256" key="1">
    <source>
        <dbReference type="ARBA" id="ARBA00004141"/>
    </source>
</evidence>
<evidence type="ECO:0000256" key="2">
    <source>
        <dbReference type="ARBA" id="ARBA00022692"/>
    </source>
</evidence>
<keyword evidence="8" id="KW-1185">Reference proteome</keyword>
<feature type="transmembrane region" description="Helical" evidence="5">
    <location>
        <begin position="53"/>
        <end position="74"/>
    </location>
</feature>
<keyword evidence="3 5" id="KW-1133">Transmembrane helix</keyword>
<evidence type="ECO:0000313" key="7">
    <source>
        <dbReference type="EMBL" id="GLQ24879.1"/>
    </source>
</evidence>
<protein>
    <recommendedName>
        <fullName evidence="6">TM2 domain-containing protein</fullName>
    </recommendedName>
</protein>
<dbReference type="PANTHER" id="PTHR21016:SF25">
    <property type="entry name" value="TM2 DOMAIN-CONTAINING PROTEIN DDB_G0277895-RELATED"/>
    <property type="match status" value="1"/>
</dbReference>
<evidence type="ECO:0000256" key="3">
    <source>
        <dbReference type="ARBA" id="ARBA00022989"/>
    </source>
</evidence>
<reference evidence="7" key="1">
    <citation type="journal article" date="2014" name="Int. J. Syst. Evol. Microbiol.">
        <title>Complete genome of a new Firmicutes species belonging to the dominant human colonic microbiota ('Ruminococcus bicirculans') reveals two chromosomes and a selective capacity to utilize plant glucans.</title>
        <authorList>
            <consortium name="NISC Comparative Sequencing Program"/>
            <person name="Wegmann U."/>
            <person name="Louis P."/>
            <person name="Goesmann A."/>
            <person name="Henrissat B."/>
            <person name="Duncan S.H."/>
            <person name="Flint H.J."/>
        </authorList>
    </citation>
    <scope>NUCLEOTIDE SEQUENCE</scope>
    <source>
        <strain evidence="7">NBRC 108219</strain>
    </source>
</reference>
<gene>
    <name evidence="7" type="ORF">GCM10007853_27530</name>
</gene>
<dbReference type="PANTHER" id="PTHR21016">
    <property type="entry name" value="BETA-AMYLOID BINDING PROTEIN-RELATED"/>
    <property type="match status" value="1"/>
</dbReference>
<dbReference type="RefSeq" id="WP_284391822.1">
    <property type="nucleotide sequence ID" value="NZ_BSNK01000002.1"/>
</dbReference>
<feature type="domain" description="TM2" evidence="6">
    <location>
        <begin position="23"/>
        <end position="74"/>
    </location>
</feature>
<evidence type="ECO:0000256" key="5">
    <source>
        <dbReference type="SAM" id="Phobius"/>
    </source>
</evidence>
<sequence>MNSLADPSIRRDMQANLAFEARKKSVAGAYVLWLFLGLLGAHRFYLGRTGSAVIMFLLSLSVVGLVVTVVWFVVDAFLIPRLTEDRNEEIRYLISI</sequence>
<dbReference type="InterPro" id="IPR050932">
    <property type="entry name" value="TM2D1-3-like"/>
</dbReference>
<organism evidence="7 8">
    <name type="scientific">Algimonas ampicilliniresistens</name>
    <dbReference type="NCBI Taxonomy" id="1298735"/>
    <lineage>
        <taxon>Bacteria</taxon>
        <taxon>Pseudomonadati</taxon>
        <taxon>Pseudomonadota</taxon>
        <taxon>Alphaproteobacteria</taxon>
        <taxon>Maricaulales</taxon>
        <taxon>Robiginitomaculaceae</taxon>
        <taxon>Algimonas</taxon>
    </lineage>
</organism>
<feature type="transmembrane region" description="Helical" evidence="5">
    <location>
        <begin position="27"/>
        <end position="46"/>
    </location>
</feature>
<dbReference type="Proteomes" id="UP001161391">
    <property type="component" value="Unassembled WGS sequence"/>
</dbReference>
<dbReference type="EMBL" id="BSNK01000002">
    <property type="protein sequence ID" value="GLQ24879.1"/>
    <property type="molecule type" value="Genomic_DNA"/>
</dbReference>
<name>A0ABQ5VCY0_9PROT</name>
<keyword evidence="4 5" id="KW-0472">Membrane</keyword>
<keyword evidence="2 5" id="KW-0812">Transmembrane</keyword>
<dbReference type="InterPro" id="IPR007829">
    <property type="entry name" value="TM2"/>
</dbReference>
<reference evidence="7" key="2">
    <citation type="submission" date="2023-01" db="EMBL/GenBank/DDBJ databases">
        <title>Draft genome sequence of Algimonas ampicilliniresistens strain NBRC 108219.</title>
        <authorList>
            <person name="Sun Q."/>
            <person name="Mori K."/>
        </authorList>
    </citation>
    <scope>NUCLEOTIDE SEQUENCE</scope>
    <source>
        <strain evidence="7">NBRC 108219</strain>
    </source>
</reference>